<gene>
    <name evidence="2" type="ORF">NESM_000169800</name>
</gene>
<feature type="region of interest" description="Disordered" evidence="1">
    <location>
        <begin position="366"/>
        <end position="387"/>
    </location>
</feature>
<keyword evidence="3" id="KW-1185">Reference proteome</keyword>
<dbReference type="Gene3D" id="3.30.160.60">
    <property type="entry name" value="Classic Zinc Finger"/>
    <property type="match status" value="1"/>
</dbReference>
<organism evidence="2 3">
    <name type="scientific">Novymonas esmeraldas</name>
    <dbReference type="NCBI Taxonomy" id="1808958"/>
    <lineage>
        <taxon>Eukaryota</taxon>
        <taxon>Discoba</taxon>
        <taxon>Euglenozoa</taxon>
        <taxon>Kinetoplastea</taxon>
        <taxon>Metakinetoplastina</taxon>
        <taxon>Trypanosomatida</taxon>
        <taxon>Trypanosomatidae</taxon>
        <taxon>Novymonas</taxon>
    </lineage>
</organism>
<evidence type="ECO:0000256" key="1">
    <source>
        <dbReference type="SAM" id="MobiDB-lite"/>
    </source>
</evidence>
<reference evidence="2 3" key="1">
    <citation type="journal article" date="2021" name="MBio">
        <title>A New Model Trypanosomatid, Novymonas esmeraldas: Genomic Perception of Its 'Candidatus Pandoraea novymonadis' Endosymbiont.</title>
        <authorList>
            <person name="Zakharova A."/>
            <person name="Saura A."/>
            <person name="Butenko A."/>
            <person name="Podesvova L."/>
            <person name="Warmusova S."/>
            <person name="Kostygov A.Y."/>
            <person name="Nenarokova A."/>
            <person name="Lukes J."/>
            <person name="Opperdoes F.R."/>
            <person name="Yurchenko V."/>
        </authorList>
    </citation>
    <scope>NUCLEOTIDE SEQUENCE [LARGE SCALE GENOMIC DNA]</scope>
    <source>
        <strain evidence="2 3">E262AT.01</strain>
    </source>
</reference>
<dbReference type="Proteomes" id="UP001430356">
    <property type="component" value="Unassembled WGS sequence"/>
</dbReference>
<feature type="region of interest" description="Disordered" evidence="1">
    <location>
        <begin position="68"/>
        <end position="116"/>
    </location>
</feature>
<name>A0AAW0F724_9TRYP</name>
<dbReference type="EMBL" id="JAECZO010000011">
    <property type="protein sequence ID" value="KAK7201095.1"/>
    <property type="molecule type" value="Genomic_DNA"/>
</dbReference>
<dbReference type="SUPFAM" id="SSF57845">
    <property type="entry name" value="B-box zinc-binding domain"/>
    <property type="match status" value="1"/>
</dbReference>
<protein>
    <submittedName>
        <fullName evidence="2">Uncharacterized protein</fullName>
    </submittedName>
</protein>
<comment type="caution">
    <text evidence="2">The sequence shown here is derived from an EMBL/GenBank/DDBJ whole genome shotgun (WGS) entry which is preliminary data.</text>
</comment>
<accession>A0AAW0F724</accession>
<feature type="compositionally biased region" description="Low complexity" evidence="1">
    <location>
        <begin position="85"/>
        <end position="94"/>
    </location>
</feature>
<dbReference type="AlphaFoldDB" id="A0AAW0F724"/>
<sequence>MATLWARFTEKLKDSGYTLNDLVYCSEDLFLTIVEDMNAFTPLQIASLAKEWQRSLATAATPTAAVAAAHSGRGAPTPSRHYADAARPATAPRAAPSPAPSPAPVRAQQQHSTLGTVLRENAFVPPRRSAAKVKEEAEYLLTKLGAQSGEEYEVSPTEGIVAVEAAPEAWRPLVERVARMQQGGRPHTGRRDGGAVAAPAVELELLWKLCSPATLRKMEKACVAGAPFALSNQDDADGLCSSAVVLYHKEATRLAAPSQELGGLFRDGWALVAFDVAVGRARTVTKDEARDLNANLYRFSMEQCLEMLEEADFDAFHVPSRNAVAVCHMHQLMPRFVIFVGAPAPLAAAAAAVEVRRLGDAAPVVAGNGGRPSRAPPAPAPAGDGGGHGALVAVGGVSTRRDEEVRCAAHPKRTVEFWSPTEKRLLCSHCLYYDGYSQDNCIPLEQAAREEAPRLERWVQNAVTFAQEIKGVFDLFEAARTDVSQAHERVRGDVAQAFTRLRARIDTLEASLLQQCQHKAQHSQSGLQDTLSRVTATVAFVKDVVQDADEPVAAYRGGVADTGTCVALLRSAQRAFGTWEPVAIAGYENVHVADGAALLQPVEDALKAVAHAVASEAGSVQLPEAIDVNYLKSDCDP</sequence>
<evidence type="ECO:0000313" key="3">
    <source>
        <dbReference type="Proteomes" id="UP001430356"/>
    </source>
</evidence>
<proteinExistence type="predicted"/>
<evidence type="ECO:0000313" key="2">
    <source>
        <dbReference type="EMBL" id="KAK7201095.1"/>
    </source>
</evidence>